<comment type="caution">
    <text evidence="5">The sequence shown here is derived from an EMBL/GenBank/DDBJ whole genome shotgun (WGS) entry which is preliminary data.</text>
</comment>
<proteinExistence type="predicted"/>
<evidence type="ECO:0000313" key="6">
    <source>
        <dbReference type="Proteomes" id="UP000245962"/>
    </source>
</evidence>
<dbReference type="SUPFAM" id="SSF103088">
    <property type="entry name" value="OmpA-like"/>
    <property type="match status" value="1"/>
</dbReference>
<feature type="transmembrane region" description="Helical" evidence="3">
    <location>
        <begin position="5"/>
        <end position="25"/>
    </location>
</feature>
<sequence length="318" mass="35908">MRSFLIAFFIFLIWAFFGLWLYSWLQNDTEPTAALTENTLQADTVNIPDTVPNSLKNNPPKIDSSTVETTNAMTVKNEDGAIVFMFNEGIRSHRNSATIAVPESSIDFKYNINTYLIEHPDKEVQITSIYSPEENMETPNLGIQRGNKIKQLLMATGVSSEKIVIKPVIKDISFNENGAFSNGFSFAFKPWDKDRGEQMTINLPETVTVYPKFSETGIIVNSDLRKLLKDIKTAKSNHPEMSIEVIGHTDNVGNANDNYRMGLQYARQVRWFLISKGGFDKSTIKAASKGETEPIDTNNSKRGRNVNRRIEIVYNYNG</sequence>
<keyword evidence="6" id="KW-1185">Reference proteome</keyword>
<evidence type="ECO:0000256" key="1">
    <source>
        <dbReference type="PROSITE-ProRule" id="PRU00473"/>
    </source>
</evidence>
<keyword evidence="3" id="KW-0812">Transmembrane</keyword>
<dbReference type="RefSeq" id="WP_116694940.1">
    <property type="nucleotide sequence ID" value="NZ_QEHR01000007.1"/>
</dbReference>
<dbReference type="PANTHER" id="PTHR30329:SF21">
    <property type="entry name" value="LIPOPROTEIN YIAD-RELATED"/>
    <property type="match status" value="1"/>
</dbReference>
<evidence type="ECO:0000259" key="4">
    <source>
        <dbReference type="PROSITE" id="PS51123"/>
    </source>
</evidence>
<evidence type="ECO:0000313" key="5">
    <source>
        <dbReference type="EMBL" id="PVW13807.1"/>
    </source>
</evidence>
<dbReference type="PROSITE" id="PS51123">
    <property type="entry name" value="OMPA_2"/>
    <property type="match status" value="1"/>
</dbReference>
<dbReference type="InterPro" id="IPR050330">
    <property type="entry name" value="Bact_OuterMem_StrucFunc"/>
</dbReference>
<keyword evidence="3" id="KW-1133">Transmembrane helix</keyword>
<dbReference type="Pfam" id="PF00691">
    <property type="entry name" value="OmpA"/>
    <property type="match status" value="1"/>
</dbReference>
<dbReference type="EMBL" id="QEHR01000007">
    <property type="protein sequence ID" value="PVW13807.1"/>
    <property type="molecule type" value="Genomic_DNA"/>
</dbReference>
<protein>
    <recommendedName>
        <fullName evidence="4">OmpA-like domain-containing protein</fullName>
    </recommendedName>
</protein>
<gene>
    <name evidence="5" type="ORF">DDV96_11660</name>
</gene>
<dbReference type="OrthoDB" id="9763897at2"/>
<name>A0A2U0HY90_9FLAO</name>
<evidence type="ECO:0000256" key="2">
    <source>
        <dbReference type="SAM" id="MobiDB-lite"/>
    </source>
</evidence>
<dbReference type="GO" id="GO:0016020">
    <property type="term" value="C:membrane"/>
    <property type="evidence" value="ECO:0007669"/>
    <property type="project" value="UniProtKB-UniRule"/>
</dbReference>
<dbReference type="Proteomes" id="UP000245962">
    <property type="component" value="Unassembled WGS sequence"/>
</dbReference>
<dbReference type="InterPro" id="IPR006665">
    <property type="entry name" value="OmpA-like"/>
</dbReference>
<dbReference type="Gene3D" id="3.30.1330.60">
    <property type="entry name" value="OmpA-like domain"/>
    <property type="match status" value="1"/>
</dbReference>
<feature type="compositionally biased region" description="Polar residues" evidence="2">
    <location>
        <begin position="51"/>
        <end position="65"/>
    </location>
</feature>
<dbReference type="PANTHER" id="PTHR30329">
    <property type="entry name" value="STATOR ELEMENT OF FLAGELLAR MOTOR COMPLEX"/>
    <property type="match status" value="1"/>
</dbReference>
<accession>A0A2U0HY90</accession>
<evidence type="ECO:0000256" key="3">
    <source>
        <dbReference type="SAM" id="Phobius"/>
    </source>
</evidence>
<reference evidence="5 6" key="1">
    <citation type="submission" date="2018-04" db="EMBL/GenBank/DDBJ databases">
        <title>Marixanthomonas spongiae HN-E44 sp. nov., isolated from a marine sponge.</title>
        <authorList>
            <person name="Luo L."/>
            <person name="Zhuang L."/>
        </authorList>
    </citation>
    <scope>NUCLEOTIDE SEQUENCE [LARGE SCALE GENOMIC DNA]</scope>
    <source>
        <strain evidence="5 6">HN-E44</strain>
    </source>
</reference>
<dbReference type="AlphaFoldDB" id="A0A2U0HY90"/>
<keyword evidence="1 3" id="KW-0472">Membrane</keyword>
<organism evidence="5 6">
    <name type="scientific">Marixanthomonas spongiae</name>
    <dbReference type="NCBI Taxonomy" id="2174845"/>
    <lineage>
        <taxon>Bacteria</taxon>
        <taxon>Pseudomonadati</taxon>
        <taxon>Bacteroidota</taxon>
        <taxon>Flavobacteriia</taxon>
        <taxon>Flavobacteriales</taxon>
        <taxon>Flavobacteriaceae</taxon>
        <taxon>Marixanthomonas</taxon>
    </lineage>
</organism>
<feature type="region of interest" description="Disordered" evidence="2">
    <location>
        <begin position="46"/>
        <end position="65"/>
    </location>
</feature>
<dbReference type="CDD" id="cd07185">
    <property type="entry name" value="OmpA_C-like"/>
    <property type="match status" value="1"/>
</dbReference>
<feature type="domain" description="OmpA-like" evidence="4">
    <location>
        <begin position="198"/>
        <end position="318"/>
    </location>
</feature>
<dbReference type="InterPro" id="IPR036737">
    <property type="entry name" value="OmpA-like_sf"/>
</dbReference>